<dbReference type="InterPro" id="IPR011010">
    <property type="entry name" value="DNA_brk_join_enz"/>
</dbReference>
<dbReference type="AlphaFoldDB" id="A0AAU9EWG8"/>
<proteinExistence type="predicted"/>
<feature type="domain" description="Tyr recombinase" evidence="2">
    <location>
        <begin position="10"/>
        <end position="95"/>
    </location>
</feature>
<name>A0AAU9EWG8_9BACT</name>
<accession>A0AAU9EWG8</accession>
<evidence type="ECO:0000259" key="2">
    <source>
        <dbReference type="Pfam" id="PF00589"/>
    </source>
</evidence>
<keyword evidence="1" id="KW-0233">DNA recombination</keyword>
<dbReference type="InterPro" id="IPR013762">
    <property type="entry name" value="Integrase-like_cat_sf"/>
</dbReference>
<dbReference type="Proteomes" id="UP001366166">
    <property type="component" value="Chromosome"/>
</dbReference>
<dbReference type="InterPro" id="IPR002104">
    <property type="entry name" value="Integrase_catalytic"/>
</dbReference>
<dbReference type="Gene3D" id="1.10.443.10">
    <property type="entry name" value="Intergrase catalytic core"/>
    <property type="match status" value="1"/>
</dbReference>
<dbReference type="RefSeq" id="WP_338606483.1">
    <property type="nucleotide sequence ID" value="NZ_AP028679.1"/>
</dbReference>
<dbReference type="GO" id="GO:0015074">
    <property type="term" value="P:DNA integration"/>
    <property type="evidence" value="ECO:0007669"/>
    <property type="project" value="InterPro"/>
</dbReference>
<keyword evidence="4" id="KW-1185">Reference proteome</keyword>
<dbReference type="Pfam" id="PF00589">
    <property type="entry name" value="Phage_integrase"/>
    <property type="match status" value="1"/>
</dbReference>
<reference evidence="4" key="1">
    <citation type="journal article" date="2023" name="Arch. Microbiol.">
        <title>Desulfoferula mesophilus gen. nov. sp. nov., a mesophilic sulfate-reducing bacterium isolated from a brackish lake sediment.</title>
        <authorList>
            <person name="Watanabe T."/>
            <person name="Yabe T."/>
            <person name="Tsuji J.M."/>
            <person name="Fukui M."/>
        </authorList>
    </citation>
    <scope>NUCLEOTIDE SEQUENCE [LARGE SCALE GENOMIC DNA]</scope>
    <source>
        <strain evidence="4">12FAK</strain>
    </source>
</reference>
<protein>
    <recommendedName>
        <fullName evidence="2">Tyr recombinase domain-containing protein</fullName>
    </recommendedName>
</protein>
<gene>
    <name evidence="3" type="ORF">FAK_18770</name>
</gene>
<sequence length="132" mass="14774">MHEELARTLELHRELGLSDEWVFVQTNRRKGQPFIENRGFPQDLCEKAGVKPFGLHGIRGLAGTVLAESGEAMVNIASVLRHKNVRTTERYINKSRRLKPTLEILKGGLEMVEAEATENRPTSILRLAGGSK</sequence>
<dbReference type="EMBL" id="AP028679">
    <property type="protein sequence ID" value="BEQ14811.1"/>
    <property type="molecule type" value="Genomic_DNA"/>
</dbReference>
<dbReference type="SUPFAM" id="SSF56349">
    <property type="entry name" value="DNA breaking-rejoining enzymes"/>
    <property type="match status" value="1"/>
</dbReference>
<evidence type="ECO:0000313" key="4">
    <source>
        <dbReference type="Proteomes" id="UP001366166"/>
    </source>
</evidence>
<organism evidence="3 4">
    <name type="scientific">Desulfoferula mesophila</name>
    <dbReference type="NCBI Taxonomy" id="3058419"/>
    <lineage>
        <taxon>Bacteria</taxon>
        <taxon>Pseudomonadati</taxon>
        <taxon>Thermodesulfobacteriota</taxon>
        <taxon>Desulfarculia</taxon>
        <taxon>Desulfarculales</taxon>
        <taxon>Desulfarculaceae</taxon>
        <taxon>Desulfoferula</taxon>
    </lineage>
</organism>
<dbReference type="GO" id="GO:0006310">
    <property type="term" value="P:DNA recombination"/>
    <property type="evidence" value="ECO:0007669"/>
    <property type="project" value="UniProtKB-KW"/>
</dbReference>
<dbReference type="KEGG" id="dmp:FAK_18770"/>
<evidence type="ECO:0000256" key="1">
    <source>
        <dbReference type="ARBA" id="ARBA00023172"/>
    </source>
</evidence>
<dbReference type="GO" id="GO:0003677">
    <property type="term" value="F:DNA binding"/>
    <property type="evidence" value="ECO:0007669"/>
    <property type="project" value="InterPro"/>
</dbReference>
<evidence type="ECO:0000313" key="3">
    <source>
        <dbReference type="EMBL" id="BEQ14811.1"/>
    </source>
</evidence>